<dbReference type="InterPro" id="IPR036271">
    <property type="entry name" value="Tet_transcr_reg_TetR-rel_C_sf"/>
</dbReference>
<proteinExistence type="predicted"/>
<name>A0A5C5UAR1_9CORY</name>
<dbReference type="Gene3D" id="1.10.357.10">
    <property type="entry name" value="Tetracycline Repressor, domain 2"/>
    <property type="match status" value="1"/>
</dbReference>
<dbReference type="EMBL" id="VOHM01000024">
    <property type="protein sequence ID" value="TWT22933.1"/>
    <property type="molecule type" value="Genomic_DNA"/>
</dbReference>
<dbReference type="SUPFAM" id="SSF46689">
    <property type="entry name" value="Homeodomain-like"/>
    <property type="match status" value="1"/>
</dbReference>
<dbReference type="InterPro" id="IPR009057">
    <property type="entry name" value="Homeodomain-like_sf"/>
</dbReference>
<reference evidence="1 2" key="1">
    <citation type="submission" date="2019-08" db="EMBL/GenBank/DDBJ databases">
        <authorList>
            <person name="Lei W."/>
        </authorList>
    </citation>
    <scope>NUCLEOTIDE SEQUENCE [LARGE SCALE GENOMIC DNA]</scope>
    <source>
        <strain evidence="1 2">CCUG 58627</strain>
    </source>
</reference>
<gene>
    <name evidence="1" type="ORF">FRX94_10200</name>
</gene>
<protein>
    <submittedName>
        <fullName evidence="1">TetR/AcrR family transcriptional regulator</fullName>
    </submittedName>
</protein>
<dbReference type="RefSeq" id="WP_146325224.1">
    <property type="nucleotide sequence ID" value="NZ_BAABLR010000016.1"/>
</dbReference>
<dbReference type="Proteomes" id="UP000320791">
    <property type="component" value="Unassembled WGS sequence"/>
</dbReference>
<dbReference type="AlphaFoldDB" id="A0A5C5UAR1"/>
<dbReference type="OrthoDB" id="2570341at2"/>
<dbReference type="SUPFAM" id="SSF48498">
    <property type="entry name" value="Tetracyclin repressor-like, C-terminal domain"/>
    <property type="match status" value="1"/>
</dbReference>
<evidence type="ECO:0000313" key="2">
    <source>
        <dbReference type="Proteomes" id="UP000320791"/>
    </source>
</evidence>
<keyword evidence="2" id="KW-1185">Reference proteome</keyword>
<sequence length="218" mass="24595">MTTAGRKTGPKPRFHIDDVVRTALTIGLDDFTLADVARTLQVTTPSLYRVVATRDHLIHFCLAAMADSLTLPPNTLSWKEQLRYYAEELWRFAERYPNSIKTLIQTPGAHVHVQRYFRTINKSIMAAGFPGTSEDVDFALDFLGDTVFMTHLQIAGLRNYNENGTTGYERAEQLLSAEAAESGEPTHMPVDESWRDRGYLDRKIDLILKGFDGRLGDT</sequence>
<comment type="caution">
    <text evidence="1">The sequence shown here is derived from an EMBL/GenBank/DDBJ whole genome shotgun (WGS) entry which is preliminary data.</text>
</comment>
<accession>A0A5C5UAR1</accession>
<evidence type="ECO:0000313" key="1">
    <source>
        <dbReference type="EMBL" id="TWT22933.1"/>
    </source>
</evidence>
<organism evidence="1 2">
    <name type="scientific">Corynebacterium canis</name>
    <dbReference type="NCBI Taxonomy" id="679663"/>
    <lineage>
        <taxon>Bacteria</taxon>
        <taxon>Bacillati</taxon>
        <taxon>Actinomycetota</taxon>
        <taxon>Actinomycetes</taxon>
        <taxon>Mycobacteriales</taxon>
        <taxon>Corynebacteriaceae</taxon>
        <taxon>Corynebacterium</taxon>
    </lineage>
</organism>